<evidence type="ECO:0000259" key="3">
    <source>
        <dbReference type="Pfam" id="PF00383"/>
    </source>
</evidence>
<name>A0A6C0LAN1_9ZZZZ</name>
<accession>A0A6C0LAN1</accession>
<organism evidence="4">
    <name type="scientific">viral metagenome</name>
    <dbReference type="NCBI Taxonomy" id="1070528"/>
    <lineage>
        <taxon>unclassified sequences</taxon>
        <taxon>metagenomes</taxon>
        <taxon>organismal metagenomes</taxon>
    </lineage>
</organism>
<keyword evidence="1" id="KW-0479">Metal-binding</keyword>
<dbReference type="AlphaFoldDB" id="A0A6C0LAN1"/>
<sequence length="134" mass="15375">MPNSQITEILDKFMDDPKTTKMRNANSLLHVAVIVSRGKVIAEATNRIGYRSIQNKTFNNTFIREPRNIHAEENVVRVLGDKSKLRGADMYVMRFGRGDKCESFINSKPCAKCECFLNKCIDKYGLRNVYYTSD</sequence>
<dbReference type="GO" id="GO:0016787">
    <property type="term" value="F:hydrolase activity"/>
    <property type="evidence" value="ECO:0007669"/>
    <property type="project" value="InterPro"/>
</dbReference>
<dbReference type="EMBL" id="MN740444">
    <property type="protein sequence ID" value="QHU26718.1"/>
    <property type="molecule type" value="Genomic_DNA"/>
</dbReference>
<evidence type="ECO:0000313" key="4">
    <source>
        <dbReference type="EMBL" id="QHU26718.1"/>
    </source>
</evidence>
<evidence type="ECO:0000256" key="2">
    <source>
        <dbReference type="ARBA" id="ARBA00022833"/>
    </source>
</evidence>
<dbReference type="GO" id="GO:0008270">
    <property type="term" value="F:zinc ion binding"/>
    <property type="evidence" value="ECO:0007669"/>
    <property type="project" value="InterPro"/>
</dbReference>
<protein>
    <recommendedName>
        <fullName evidence="3">CMP/dCMP-type deaminase domain-containing protein</fullName>
    </recommendedName>
</protein>
<dbReference type="Gene3D" id="3.40.140.10">
    <property type="entry name" value="Cytidine Deaminase, domain 2"/>
    <property type="match status" value="1"/>
</dbReference>
<dbReference type="Pfam" id="PF00383">
    <property type="entry name" value="dCMP_cyt_deam_1"/>
    <property type="match status" value="1"/>
</dbReference>
<dbReference type="InterPro" id="IPR002125">
    <property type="entry name" value="CMP_dCMP_dom"/>
</dbReference>
<dbReference type="InterPro" id="IPR016192">
    <property type="entry name" value="APOBEC/CMP_deaminase_Zn-bd"/>
</dbReference>
<dbReference type="InterPro" id="IPR016193">
    <property type="entry name" value="Cytidine_deaminase-like"/>
</dbReference>
<evidence type="ECO:0000256" key="1">
    <source>
        <dbReference type="ARBA" id="ARBA00022723"/>
    </source>
</evidence>
<keyword evidence="2" id="KW-0862">Zinc</keyword>
<dbReference type="SUPFAM" id="SSF53927">
    <property type="entry name" value="Cytidine deaminase-like"/>
    <property type="match status" value="1"/>
</dbReference>
<proteinExistence type="predicted"/>
<feature type="domain" description="CMP/dCMP-type deaminase" evidence="3">
    <location>
        <begin position="31"/>
        <end position="120"/>
    </location>
</feature>
<dbReference type="PROSITE" id="PS00903">
    <property type="entry name" value="CYT_DCMP_DEAMINASES_1"/>
    <property type="match status" value="1"/>
</dbReference>
<reference evidence="4" key="1">
    <citation type="journal article" date="2020" name="Nature">
        <title>Giant virus diversity and host interactions through global metagenomics.</title>
        <authorList>
            <person name="Schulz F."/>
            <person name="Roux S."/>
            <person name="Paez-Espino D."/>
            <person name="Jungbluth S."/>
            <person name="Walsh D.A."/>
            <person name="Denef V.J."/>
            <person name="McMahon K.D."/>
            <person name="Konstantinidis K.T."/>
            <person name="Eloe-Fadrosh E.A."/>
            <person name="Kyrpides N.C."/>
            <person name="Woyke T."/>
        </authorList>
    </citation>
    <scope>NUCLEOTIDE SEQUENCE</scope>
    <source>
        <strain evidence="4">GVMAG-M-3300027759-42</strain>
    </source>
</reference>